<keyword evidence="3" id="KW-1185">Reference proteome</keyword>
<accession>A0A3S1C7R4</accession>
<gene>
    <name evidence="2" type="ORF">EGW08_006945</name>
</gene>
<feature type="compositionally biased region" description="Low complexity" evidence="1">
    <location>
        <begin position="129"/>
        <end position="146"/>
    </location>
</feature>
<feature type="compositionally biased region" description="Polar residues" evidence="1">
    <location>
        <begin position="53"/>
        <end position="63"/>
    </location>
</feature>
<reference evidence="2 3" key="1">
    <citation type="submission" date="2019-01" db="EMBL/GenBank/DDBJ databases">
        <title>A draft genome assembly of the solar-powered sea slug Elysia chlorotica.</title>
        <authorList>
            <person name="Cai H."/>
            <person name="Li Q."/>
            <person name="Fang X."/>
            <person name="Li J."/>
            <person name="Curtis N.E."/>
            <person name="Altenburger A."/>
            <person name="Shibata T."/>
            <person name="Feng M."/>
            <person name="Maeda T."/>
            <person name="Schwartz J.A."/>
            <person name="Shigenobu S."/>
            <person name="Lundholm N."/>
            <person name="Nishiyama T."/>
            <person name="Yang H."/>
            <person name="Hasebe M."/>
            <person name="Li S."/>
            <person name="Pierce S.K."/>
            <person name="Wang J."/>
        </authorList>
    </citation>
    <scope>NUCLEOTIDE SEQUENCE [LARGE SCALE GENOMIC DNA]</scope>
    <source>
        <strain evidence="2">EC2010</strain>
        <tissue evidence="2">Whole organism of an adult</tissue>
    </source>
</reference>
<organism evidence="2 3">
    <name type="scientific">Elysia chlorotica</name>
    <name type="common">Eastern emerald elysia</name>
    <name type="synonym">Sea slug</name>
    <dbReference type="NCBI Taxonomy" id="188477"/>
    <lineage>
        <taxon>Eukaryota</taxon>
        <taxon>Metazoa</taxon>
        <taxon>Spiralia</taxon>
        <taxon>Lophotrochozoa</taxon>
        <taxon>Mollusca</taxon>
        <taxon>Gastropoda</taxon>
        <taxon>Heterobranchia</taxon>
        <taxon>Euthyneura</taxon>
        <taxon>Panpulmonata</taxon>
        <taxon>Sacoglossa</taxon>
        <taxon>Placobranchoidea</taxon>
        <taxon>Plakobranchidae</taxon>
        <taxon>Elysia</taxon>
    </lineage>
</organism>
<dbReference type="AlphaFoldDB" id="A0A3S1C7R4"/>
<evidence type="ECO:0000313" key="2">
    <source>
        <dbReference type="EMBL" id="RUS85298.1"/>
    </source>
</evidence>
<sequence length="199" mass="20923">MQQQKRVSAGFAKGVDQQDLEQEGRRRKLEEMRQALGTDGSFSFSASIDSSQETDSPNTSGDVSDSFALSALRPASINAPKSHTIEKMENNGVQNHSYRHHAKKRSGSWGDLPKNEALIESVSGPAGNASAKTSLSSSSNDSVLLDAGRRKISLGRQSSRSSVSRDSLRGSLGRDASLIMASEDLGAGGAGAVGGDKLS</sequence>
<evidence type="ECO:0000313" key="3">
    <source>
        <dbReference type="Proteomes" id="UP000271974"/>
    </source>
</evidence>
<name>A0A3S1C7R4_ELYCH</name>
<dbReference type="EMBL" id="RQTK01000175">
    <property type="protein sequence ID" value="RUS85298.1"/>
    <property type="molecule type" value="Genomic_DNA"/>
</dbReference>
<feature type="compositionally biased region" description="Low complexity" evidence="1">
    <location>
        <begin position="154"/>
        <end position="172"/>
    </location>
</feature>
<feature type="compositionally biased region" description="Basic residues" evidence="1">
    <location>
        <begin position="97"/>
        <end position="106"/>
    </location>
</feature>
<feature type="compositionally biased region" description="Low complexity" evidence="1">
    <location>
        <begin position="41"/>
        <end position="51"/>
    </location>
</feature>
<comment type="caution">
    <text evidence="2">The sequence shown here is derived from an EMBL/GenBank/DDBJ whole genome shotgun (WGS) entry which is preliminary data.</text>
</comment>
<evidence type="ECO:0000256" key="1">
    <source>
        <dbReference type="SAM" id="MobiDB-lite"/>
    </source>
</evidence>
<feature type="non-terminal residue" evidence="2">
    <location>
        <position position="199"/>
    </location>
</feature>
<feature type="compositionally biased region" description="Basic and acidic residues" evidence="1">
    <location>
        <begin position="22"/>
        <end position="33"/>
    </location>
</feature>
<feature type="region of interest" description="Disordered" evidence="1">
    <location>
        <begin position="1"/>
        <end position="172"/>
    </location>
</feature>
<protein>
    <submittedName>
        <fullName evidence="2">Uncharacterized protein</fullName>
    </submittedName>
</protein>
<dbReference type="Proteomes" id="UP000271974">
    <property type="component" value="Unassembled WGS sequence"/>
</dbReference>
<proteinExistence type="predicted"/>